<proteinExistence type="predicted"/>
<gene>
    <name evidence="1" type="ORF">Patl1_18011</name>
</gene>
<organism evidence="1 2">
    <name type="scientific">Pistacia atlantica</name>
    <dbReference type="NCBI Taxonomy" id="434234"/>
    <lineage>
        <taxon>Eukaryota</taxon>
        <taxon>Viridiplantae</taxon>
        <taxon>Streptophyta</taxon>
        <taxon>Embryophyta</taxon>
        <taxon>Tracheophyta</taxon>
        <taxon>Spermatophyta</taxon>
        <taxon>Magnoliopsida</taxon>
        <taxon>eudicotyledons</taxon>
        <taxon>Gunneridae</taxon>
        <taxon>Pentapetalae</taxon>
        <taxon>rosids</taxon>
        <taxon>malvids</taxon>
        <taxon>Sapindales</taxon>
        <taxon>Anacardiaceae</taxon>
        <taxon>Pistacia</taxon>
    </lineage>
</organism>
<dbReference type="EMBL" id="CM047898">
    <property type="protein sequence ID" value="KAJ0104801.1"/>
    <property type="molecule type" value="Genomic_DNA"/>
</dbReference>
<sequence>MVMEILISLTLLFLGIVALAVIHVCIVVRAFSRGNEHIGLALGNNSETKMSNEDLKKLPCFEYKAAADRGSGPVDCVVCLESFKLGENCRLLPNCGHTFHAECIGSWLLKTPICPICRTRVGPLNILV</sequence>
<accession>A0ACC1BXT9</accession>
<name>A0ACC1BXT9_9ROSI</name>
<keyword evidence="2" id="KW-1185">Reference proteome</keyword>
<evidence type="ECO:0000313" key="2">
    <source>
        <dbReference type="Proteomes" id="UP001164250"/>
    </source>
</evidence>
<evidence type="ECO:0000313" key="1">
    <source>
        <dbReference type="EMBL" id="KAJ0104801.1"/>
    </source>
</evidence>
<comment type="caution">
    <text evidence="1">The sequence shown here is derived from an EMBL/GenBank/DDBJ whole genome shotgun (WGS) entry which is preliminary data.</text>
</comment>
<protein>
    <submittedName>
        <fullName evidence="1">Uncharacterized protein</fullName>
    </submittedName>
</protein>
<reference evidence="2" key="1">
    <citation type="journal article" date="2023" name="G3 (Bethesda)">
        <title>Genome assembly and association tests identify interacting loci associated with vigor, precocity, and sex in interspecific pistachio rootstocks.</title>
        <authorList>
            <person name="Palmer W."/>
            <person name="Jacygrad E."/>
            <person name="Sagayaradj S."/>
            <person name="Cavanaugh K."/>
            <person name="Han R."/>
            <person name="Bertier L."/>
            <person name="Beede B."/>
            <person name="Kafkas S."/>
            <person name="Golino D."/>
            <person name="Preece J."/>
            <person name="Michelmore R."/>
        </authorList>
    </citation>
    <scope>NUCLEOTIDE SEQUENCE [LARGE SCALE GENOMIC DNA]</scope>
</reference>
<dbReference type="Proteomes" id="UP001164250">
    <property type="component" value="Chromosome 2"/>
</dbReference>